<name>A0A437SU21_9LACO</name>
<evidence type="ECO:0000313" key="5">
    <source>
        <dbReference type="Proteomes" id="UP000288291"/>
    </source>
</evidence>
<evidence type="ECO:0000259" key="3">
    <source>
        <dbReference type="SMART" id="SM00822"/>
    </source>
</evidence>
<dbReference type="PROSITE" id="PS00061">
    <property type="entry name" value="ADH_SHORT"/>
    <property type="match status" value="1"/>
</dbReference>
<dbReference type="NCBIfam" id="NF005559">
    <property type="entry name" value="PRK07231.1"/>
    <property type="match status" value="1"/>
</dbReference>
<dbReference type="InterPro" id="IPR020904">
    <property type="entry name" value="Sc_DH/Rdtase_CS"/>
</dbReference>
<dbReference type="Proteomes" id="UP000288291">
    <property type="component" value="Unassembled WGS sequence"/>
</dbReference>
<dbReference type="GO" id="GO:0016491">
    <property type="term" value="F:oxidoreductase activity"/>
    <property type="evidence" value="ECO:0007669"/>
    <property type="project" value="UniProtKB-KW"/>
</dbReference>
<dbReference type="Pfam" id="PF13561">
    <property type="entry name" value="adh_short_C2"/>
    <property type="match status" value="1"/>
</dbReference>
<dbReference type="NCBIfam" id="NF009466">
    <property type="entry name" value="PRK12826.1-2"/>
    <property type="match status" value="1"/>
</dbReference>
<sequence length="243" mass="26475">MKLKNKVVLITGSTHGIGASMTVAFAKQGAKVLVNGRHEEMPEELKSELEAAGATYHYLQADLAQSDLKAFAEEAWDVYGQIDVLINNAGIGRDKMFIGMREHDYDEVMNLDLKVPFFLTKAILKKMNKQRSGVIINMSSVVGLHGNAGQANYAAAKAGLVGLTKSVAREAALRSIRVNAIAPGMIDTEMTQKLSERVKENILQQIPLKRWGEPSEIAQTAIFLAQNDYITGQTVVVDGGMTI</sequence>
<keyword evidence="2" id="KW-0560">Oxidoreductase</keyword>
<protein>
    <submittedName>
        <fullName evidence="4">3-oxoacyl-ACP reductase FabG</fullName>
    </submittedName>
</protein>
<dbReference type="AlphaFoldDB" id="A0A437SU21"/>
<dbReference type="GO" id="GO:0032787">
    <property type="term" value="P:monocarboxylic acid metabolic process"/>
    <property type="evidence" value="ECO:0007669"/>
    <property type="project" value="UniProtKB-ARBA"/>
</dbReference>
<comment type="similarity">
    <text evidence="1">Belongs to the short-chain dehydrogenases/reductases (SDR) family.</text>
</comment>
<reference evidence="4 5" key="1">
    <citation type="submission" date="2018-12" db="EMBL/GenBank/DDBJ databases">
        <authorList>
            <person name="Meng J."/>
        </authorList>
    </citation>
    <scope>NUCLEOTIDE SEQUENCE [LARGE SCALE GENOMIC DNA]</scope>
    <source>
        <strain evidence="4 5">HT111-2</strain>
    </source>
</reference>
<organism evidence="4 5">
    <name type="scientific">Lactobacillus xujianguonis</name>
    <dbReference type="NCBI Taxonomy" id="2495899"/>
    <lineage>
        <taxon>Bacteria</taxon>
        <taxon>Bacillati</taxon>
        <taxon>Bacillota</taxon>
        <taxon>Bacilli</taxon>
        <taxon>Lactobacillales</taxon>
        <taxon>Lactobacillaceae</taxon>
        <taxon>Lactobacillus</taxon>
    </lineage>
</organism>
<dbReference type="PANTHER" id="PTHR42879">
    <property type="entry name" value="3-OXOACYL-(ACYL-CARRIER-PROTEIN) REDUCTASE"/>
    <property type="match status" value="1"/>
</dbReference>
<keyword evidence="5" id="KW-1185">Reference proteome</keyword>
<dbReference type="PRINTS" id="PR00081">
    <property type="entry name" value="GDHRDH"/>
</dbReference>
<dbReference type="SUPFAM" id="SSF51735">
    <property type="entry name" value="NAD(P)-binding Rossmann-fold domains"/>
    <property type="match status" value="1"/>
</dbReference>
<dbReference type="PRINTS" id="PR00080">
    <property type="entry name" value="SDRFAMILY"/>
</dbReference>
<dbReference type="RefSeq" id="WP_103662075.1">
    <property type="nucleotide sequence ID" value="NZ_ML136890.1"/>
</dbReference>
<dbReference type="FunFam" id="3.40.50.720:FF:000173">
    <property type="entry name" value="3-oxoacyl-[acyl-carrier protein] reductase"/>
    <property type="match status" value="1"/>
</dbReference>
<dbReference type="InterPro" id="IPR002347">
    <property type="entry name" value="SDR_fam"/>
</dbReference>
<dbReference type="InterPro" id="IPR050259">
    <property type="entry name" value="SDR"/>
</dbReference>
<dbReference type="InterPro" id="IPR036291">
    <property type="entry name" value="NAD(P)-bd_dom_sf"/>
</dbReference>
<accession>A0A437SU21</accession>
<proteinExistence type="inferred from homology"/>
<dbReference type="PANTHER" id="PTHR42879:SF2">
    <property type="entry name" value="3-OXOACYL-[ACYL-CARRIER-PROTEIN] REDUCTASE FABG"/>
    <property type="match status" value="1"/>
</dbReference>
<evidence type="ECO:0000256" key="2">
    <source>
        <dbReference type="ARBA" id="ARBA00023002"/>
    </source>
</evidence>
<evidence type="ECO:0000256" key="1">
    <source>
        <dbReference type="ARBA" id="ARBA00006484"/>
    </source>
</evidence>
<dbReference type="Gene3D" id="3.40.50.720">
    <property type="entry name" value="NAD(P)-binding Rossmann-like Domain"/>
    <property type="match status" value="1"/>
</dbReference>
<evidence type="ECO:0000313" key="4">
    <source>
        <dbReference type="EMBL" id="RVU70327.1"/>
    </source>
</evidence>
<dbReference type="EMBL" id="RXIA01000022">
    <property type="protein sequence ID" value="RVU70327.1"/>
    <property type="molecule type" value="Genomic_DNA"/>
</dbReference>
<dbReference type="SMART" id="SM00822">
    <property type="entry name" value="PKS_KR"/>
    <property type="match status" value="1"/>
</dbReference>
<gene>
    <name evidence="4" type="ORF">EJK17_08105</name>
</gene>
<dbReference type="InterPro" id="IPR057326">
    <property type="entry name" value="KR_dom"/>
</dbReference>
<comment type="caution">
    <text evidence="4">The sequence shown here is derived from an EMBL/GenBank/DDBJ whole genome shotgun (WGS) entry which is preliminary data.</text>
</comment>
<feature type="domain" description="Ketoreductase" evidence="3">
    <location>
        <begin position="6"/>
        <end position="184"/>
    </location>
</feature>